<gene>
    <name evidence="9" type="ordered locus">Desru_0888</name>
</gene>
<keyword evidence="4 9" id="KW-0489">Methyltransferase</keyword>
<dbReference type="InterPro" id="IPR014777">
    <property type="entry name" value="4pyrrole_Mease_sub1"/>
</dbReference>
<evidence type="ECO:0000256" key="7">
    <source>
        <dbReference type="PIRNR" id="PIRNR036427"/>
    </source>
</evidence>
<dbReference type="SUPFAM" id="SSF53790">
    <property type="entry name" value="Tetrapyrrole methylase"/>
    <property type="match status" value="1"/>
</dbReference>
<keyword evidence="3" id="KW-0169">Cobalamin biosynthesis</keyword>
<dbReference type="HOGENOM" id="CLU_076014_2_1_9"/>
<dbReference type="Proteomes" id="UP000009234">
    <property type="component" value="Chromosome"/>
</dbReference>
<feature type="domain" description="Tetrapyrrole methylase" evidence="8">
    <location>
        <begin position="4"/>
        <end position="210"/>
    </location>
</feature>
<sequence length="236" mass="26084">MKGTLYGIGVGPGDPELITLKAVNILRSVDVVIAPRRDKSEKSTALSIALPHLGERTEILELVFPMVYDETRLSEAWVKCQNTILELLRQGKQAAFLTLGDPMLYSTYIYVHRLLSKHGVNLQTIPGITSFCAAGSRLDFPLAEGNDVLSIVPATCSREKFSRILEASDNVVVMKVYKNTPEVIEQLNNHSLAEHAVMISKCGHPDEAIHQDIRNAANLKPTYLSTILARRQPPGR</sequence>
<dbReference type="InterPro" id="IPR035996">
    <property type="entry name" value="4pyrrol_Methylase_sf"/>
</dbReference>
<evidence type="ECO:0000313" key="10">
    <source>
        <dbReference type="Proteomes" id="UP000009234"/>
    </source>
</evidence>
<dbReference type="InterPro" id="IPR014776">
    <property type="entry name" value="4pyrrole_Mease_sub2"/>
</dbReference>
<dbReference type="eggNOG" id="COG2243">
    <property type="taxonomic scope" value="Bacteria"/>
</dbReference>
<comment type="similarity">
    <text evidence="2 7">Belongs to the precorrin methyltransferase family.</text>
</comment>
<dbReference type="STRING" id="696281.Desru_0888"/>
<dbReference type="Pfam" id="PF00590">
    <property type="entry name" value="TP_methylase"/>
    <property type="match status" value="1"/>
</dbReference>
<evidence type="ECO:0000256" key="6">
    <source>
        <dbReference type="ARBA" id="ARBA00022691"/>
    </source>
</evidence>
<evidence type="ECO:0000313" key="9">
    <source>
        <dbReference type="EMBL" id="AEG59164.1"/>
    </source>
</evidence>
<evidence type="ECO:0000256" key="1">
    <source>
        <dbReference type="ARBA" id="ARBA00004953"/>
    </source>
</evidence>
<keyword evidence="6" id="KW-0949">S-adenosyl-L-methionine</keyword>
<protein>
    <submittedName>
        <fullName evidence="9">Precorrin-2 C20-methyltransferase</fullName>
    </submittedName>
</protein>
<dbReference type="CDD" id="cd11645">
    <property type="entry name" value="Precorrin_2_C20_MT"/>
    <property type="match status" value="1"/>
</dbReference>
<reference evidence="10" key="1">
    <citation type="submission" date="2011-05" db="EMBL/GenBank/DDBJ databases">
        <title>Complete sequence of Desulfotomaculum ruminis DSM 2154.</title>
        <authorList>
            <person name="Lucas S."/>
            <person name="Copeland A."/>
            <person name="Lapidus A."/>
            <person name="Cheng J.-F."/>
            <person name="Goodwin L."/>
            <person name="Pitluck S."/>
            <person name="Lu M."/>
            <person name="Detter J.C."/>
            <person name="Han C."/>
            <person name="Tapia R."/>
            <person name="Land M."/>
            <person name="Hauser L."/>
            <person name="Kyrpides N."/>
            <person name="Ivanova N."/>
            <person name="Mikhailova N."/>
            <person name="Pagani I."/>
            <person name="Stams A.J.M."/>
            <person name="Plugge C.M."/>
            <person name="Muyzer G."/>
            <person name="Kuever J."/>
            <person name="Parshina S.N."/>
            <person name="Ivanova A.E."/>
            <person name="Nazina T.N."/>
            <person name="Brambilla E."/>
            <person name="Spring S."/>
            <person name="Klenk H.-P."/>
            <person name="Woyke T."/>
        </authorList>
    </citation>
    <scope>NUCLEOTIDE SEQUENCE [LARGE SCALE GENOMIC DNA]</scope>
    <source>
        <strain evidence="10">ATCC 23193 / DSM 2154 / NCIB 8452 / DL</strain>
    </source>
</reference>
<dbReference type="InterPro" id="IPR000878">
    <property type="entry name" value="4pyrrol_Mease"/>
</dbReference>
<organism evidence="9 10">
    <name type="scientific">Desulforamulus ruminis (strain ATCC 23193 / DSM 2154 / NCIMB 8452 / DL)</name>
    <name type="common">Desulfotomaculum ruminis</name>
    <dbReference type="NCBI Taxonomy" id="696281"/>
    <lineage>
        <taxon>Bacteria</taxon>
        <taxon>Bacillati</taxon>
        <taxon>Bacillota</taxon>
        <taxon>Clostridia</taxon>
        <taxon>Eubacteriales</taxon>
        <taxon>Peptococcaceae</taxon>
        <taxon>Desulforamulus</taxon>
    </lineage>
</organism>
<dbReference type="NCBIfam" id="TIGR01467">
    <property type="entry name" value="cobI_cbiL"/>
    <property type="match status" value="1"/>
</dbReference>
<dbReference type="GO" id="GO:0030788">
    <property type="term" value="F:precorrin-2 C20-methyltransferase activity"/>
    <property type="evidence" value="ECO:0007669"/>
    <property type="project" value="InterPro"/>
</dbReference>
<dbReference type="RefSeq" id="WP_013840935.1">
    <property type="nucleotide sequence ID" value="NC_015589.1"/>
</dbReference>
<name>F6DJV0_DESRL</name>
<dbReference type="PANTHER" id="PTHR43467">
    <property type="entry name" value="COBALT-PRECORRIN-2 C(20)-METHYLTRANSFERASE"/>
    <property type="match status" value="1"/>
</dbReference>
<evidence type="ECO:0000256" key="5">
    <source>
        <dbReference type="ARBA" id="ARBA00022679"/>
    </source>
</evidence>
<evidence type="ECO:0000256" key="2">
    <source>
        <dbReference type="ARBA" id="ARBA00005879"/>
    </source>
</evidence>
<dbReference type="AlphaFoldDB" id="F6DJV0"/>
<evidence type="ECO:0000259" key="8">
    <source>
        <dbReference type="Pfam" id="PF00590"/>
    </source>
</evidence>
<comment type="pathway">
    <text evidence="1">Cofactor biosynthesis; adenosylcobalamin biosynthesis.</text>
</comment>
<dbReference type="GO" id="GO:0009236">
    <property type="term" value="P:cobalamin biosynthetic process"/>
    <property type="evidence" value="ECO:0007669"/>
    <property type="project" value="UniProtKB-UniRule"/>
</dbReference>
<keyword evidence="10" id="KW-1185">Reference proteome</keyword>
<accession>F6DJV0</accession>
<dbReference type="InterPro" id="IPR006364">
    <property type="entry name" value="CobI/CbiL/CobIJ_dom"/>
</dbReference>
<keyword evidence="5 9" id="KW-0808">Transferase</keyword>
<dbReference type="Gene3D" id="3.30.950.10">
    <property type="entry name" value="Methyltransferase, Cobalt-precorrin-4 Transmethylase, Domain 2"/>
    <property type="match status" value="1"/>
</dbReference>
<evidence type="ECO:0000256" key="3">
    <source>
        <dbReference type="ARBA" id="ARBA00022573"/>
    </source>
</evidence>
<dbReference type="EMBL" id="CP002780">
    <property type="protein sequence ID" value="AEG59164.1"/>
    <property type="molecule type" value="Genomic_DNA"/>
</dbReference>
<dbReference type="OrthoDB" id="9804789at2"/>
<dbReference type="UniPathway" id="UPA00148"/>
<dbReference type="InterPro" id="IPR012382">
    <property type="entry name" value="CobI/CbiL"/>
</dbReference>
<dbReference type="PANTHER" id="PTHR43467:SF2">
    <property type="entry name" value="COBALT-PRECORRIN-2 C(20)-METHYLTRANSFERASE"/>
    <property type="match status" value="1"/>
</dbReference>
<dbReference type="KEGG" id="dru:Desru_0888"/>
<dbReference type="PIRSF" id="PIRSF036427">
    <property type="entry name" value="Precrrn-2_mtase"/>
    <property type="match status" value="1"/>
</dbReference>
<evidence type="ECO:0000256" key="4">
    <source>
        <dbReference type="ARBA" id="ARBA00022603"/>
    </source>
</evidence>
<proteinExistence type="inferred from homology"/>
<reference evidence="9 10" key="2">
    <citation type="journal article" date="2012" name="Stand. Genomic Sci.">
        <title>Complete genome sequence of the sulfate-reducing firmicute Desulfotomaculum ruminis type strain (DL(T)).</title>
        <authorList>
            <person name="Spring S."/>
            <person name="Visser M."/>
            <person name="Lu M."/>
            <person name="Copeland A."/>
            <person name="Lapidus A."/>
            <person name="Lucas S."/>
            <person name="Cheng J.F."/>
            <person name="Han C."/>
            <person name="Tapia R."/>
            <person name="Goodwin L.A."/>
            <person name="Pitluck S."/>
            <person name="Ivanova N."/>
            <person name="Land M."/>
            <person name="Hauser L."/>
            <person name="Larimer F."/>
            <person name="Rohde M."/>
            <person name="Goker M."/>
            <person name="Detter J.C."/>
            <person name="Kyrpides N.C."/>
            <person name="Woyke T."/>
            <person name="Schaap P.J."/>
            <person name="Plugge C.M."/>
            <person name="Muyzer G."/>
            <person name="Kuever J."/>
            <person name="Pereira I.A."/>
            <person name="Parshina S.N."/>
            <person name="Bernier-Latmani R."/>
            <person name="Stams A.J."/>
            <person name="Klenk H.P."/>
        </authorList>
    </citation>
    <scope>NUCLEOTIDE SEQUENCE [LARGE SCALE GENOMIC DNA]</scope>
    <source>
        <strain evidence="10">ATCC 23193 / DSM 2154 / NCIB 8452 / DL</strain>
    </source>
</reference>
<dbReference type="Gene3D" id="3.40.1010.10">
    <property type="entry name" value="Cobalt-precorrin-4 Transmethylase, Domain 1"/>
    <property type="match status" value="1"/>
</dbReference>
<dbReference type="GO" id="GO:0032259">
    <property type="term" value="P:methylation"/>
    <property type="evidence" value="ECO:0007669"/>
    <property type="project" value="UniProtKB-KW"/>
</dbReference>